<dbReference type="GO" id="GO:0001732">
    <property type="term" value="P:formation of cytoplasmic translation initiation complex"/>
    <property type="evidence" value="ECO:0007669"/>
    <property type="project" value="UniProtKB-UniRule"/>
</dbReference>
<keyword evidence="4" id="KW-0677">Repeat</keyword>
<dbReference type="PANTHER" id="PTHR19877:SF1">
    <property type="entry name" value="EUKARYOTIC TRANSLATION INITIATION FACTOR 3 SUBUNIT I"/>
    <property type="match status" value="1"/>
</dbReference>
<dbReference type="OrthoDB" id="24966at2759"/>
<feature type="repeat" description="WD" evidence="8">
    <location>
        <begin position="53"/>
        <end position="90"/>
    </location>
</feature>
<dbReference type="EMBL" id="VFQX01000044">
    <property type="protein sequence ID" value="KAF0975544.1"/>
    <property type="molecule type" value="Genomic_DNA"/>
</dbReference>
<dbReference type="Pfam" id="PF24805">
    <property type="entry name" value="EIF3I"/>
    <property type="match status" value="1"/>
</dbReference>
<dbReference type="InterPro" id="IPR015943">
    <property type="entry name" value="WD40/YVTN_repeat-like_dom_sf"/>
</dbReference>
<dbReference type="VEuPathDB" id="AmoebaDB:FDP41_006058"/>
<accession>A0A6A5BN93</accession>
<evidence type="ECO:0000256" key="2">
    <source>
        <dbReference type="ARBA" id="ARBA00022540"/>
    </source>
</evidence>
<dbReference type="SMART" id="SM00320">
    <property type="entry name" value="WD40"/>
    <property type="match status" value="7"/>
</dbReference>
<feature type="repeat" description="WD" evidence="8">
    <location>
        <begin position="284"/>
        <end position="325"/>
    </location>
</feature>
<dbReference type="AlphaFoldDB" id="A0A6A5BN93"/>
<comment type="similarity">
    <text evidence="7">Belongs to the eIF-3 subunit I family.</text>
</comment>
<keyword evidence="2 7" id="KW-0396">Initiation factor</keyword>
<dbReference type="InterPro" id="IPR027525">
    <property type="entry name" value="eIF3i"/>
</dbReference>
<dbReference type="PROSITE" id="PS50294">
    <property type="entry name" value="WD_REPEATS_REGION"/>
    <property type="match status" value="2"/>
</dbReference>
<dbReference type="CDD" id="cd00200">
    <property type="entry name" value="WD40"/>
    <property type="match status" value="1"/>
</dbReference>
<comment type="similarity">
    <text evidence="6">Belongs to the WD repeat STRAP family.</text>
</comment>
<dbReference type="Proteomes" id="UP000444721">
    <property type="component" value="Unassembled WGS sequence"/>
</dbReference>
<dbReference type="SUPFAM" id="SSF50978">
    <property type="entry name" value="WD40 repeat-like"/>
    <property type="match status" value="1"/>
</dbReference>
<dbReference type="PROSITE" id="PS50082">
    <property type="entry name" value="WD_REPEATS_2"/>
    <property type="match status" value="4"/>
</dbReference>
<evidence type="ECO:0000313" key="11">
    <source>
        <dbReference type="Proteomes" id="UP000444721"/>
    </source>
</evidence>
<dbReference type="PANTHER" id="PTHR19877">
    <property type="entry name" value="EUKARYOTIC TRANSLATION INITIATION FACTOR 3 SUBUNIT I"/>
    <property type="match status" value="1"/>
</dbReference>
<feature type="repeat" description="WD" evidence="8">
    <location>
        <begin position="187"/>
        <end position="228"/>
    </location>
</feature>
<name>A0A6A5BN93_NAEFO</name>
<evidence type="ECO:0000256" key="7">
    <source>
        <dbReference type="HAMAP-Rule" id="MF_03008"/>
    </source>
</evidence>
<sequence>MTIKPLNLHAHLKPISWLKFSREGDLLFVASKDQSVSVWYTNNGQLLGTFKISGAVNCIDVNASSTRLLCASADMKVTMWDVQTGTLLLSVEFQTPVRVVQFSDDDKQFLCVTDASFKQTPSVQIFRLPEEGIESKPGKLIPSAKIEQKEKITAAAWGPLNKTIICGFEDGTIRMFDATNGKLIGQTKEHTGSVVRLAFSKDKMLFISASQDKTAKLFETQTLELLKVYKHTEPVNTAAISPIKRHIILGGGTAAQDVTTTAKKQTYFDTHFFHMVFEEELGTVRGHFGPIHFLTFSPDGKTFASGGEDGFVRLYNLDRQYLTMDDSPEANLDEE</sequence>
<dbReference type="GO" id="GO:0033290">
    <property type="term" value="C:eukaryotic 48S preinitiation complex"/>
    <property type="evidence" value="ECO:0007669"/>
    <property type="project" value="UniProtKB-UniRule"/>
</dbReference>
<reference evidence="10 11" key="1">
    <citation type="journal article" date="2019" name="Sci. Rep.">
        <title>Nanopore sequencing improves the draft genome of the human pathogenic amoeba Naegleria fowleri.</title>
        <authorList>
            <person name="Liechti N."/>
            <person name="Schurch N."/>
            <person name="Bruggmann R."/>
            <person name="Wittwer M."/>
        </authorList>
    </citation>
    <scope>NUCLEOTIDE SEQUENCE [LARGE SCALE GENOMIC DNA]</scope>
    <source>
        <strain evidence="10 11">ATCC 30894</strain>
    </source>
</reference>
<organism evidence="10 11">
    <name type="scientific">Naegleria fowleri</name>
    <name type="common">Brain eating amoeba</name>
    <dbReference type="NCBI Taxonomy" id="5763"/>
    <lineage>
        <taxon>Eukaryota</taxon>
        <taxon>Discoba</taxon>
        <taxon>Heterolobosea</taxon>
        <taxon>Tetramitia</taxon>
        <taxon>Eutetramitia</taxon>
        <taxon>Vahlkampfiidae</taxon>
        <taxon>Naegleria</taxon>
    </lineage>
</organism>
<evidence type="ECO:0000256" key="1">
    <source>
        <dbReference type="ARBA" id="ARBA00022490"/>
    </source>
</evidence>
<gene>
    <name evidence="10" type="ORF">FDP41_005538</name>
    <name evidence="9" type="ORF">FDP41_006058</name>
</gene>
<evidence type="ECO:0000313" key="10">
    <source>
        <dbReference type="EMBL" id="KAF0975544.1"/>
    </source>
</evidence>
<dbReference type="GO" id="GO:0071541">
    <property type="term" value="C:eukaryotic translation initiation factor 3 complex, eIF3m"/>
    <property type="evidence" value="ECO:0007669"/>
    <property type="project" value="TreeGrafter"/>
</dbReference>
<dbReference type="GO" id="GO:0016282">
    <property type="term" value="C:eukaryotic 43S preinitiation complex"/>
    <property type="evidence" value="ECO:0007669"/>
    <property type="project" value="UniProtKB-UniRule"/>
</dbReference>
<dbReference type="InterPro" id="IPR036322">
    <property type="entry name" value="WD40_repeat_dom_sf"/>
</dbReference>
<evidence type="ECO:0000256" key="6">
    <source>
        <dbReference type="ARBA" id="ARBA00038394"/>
    </source>
</evidence>
<dbReference type="InterPro" id="IPR001680">
    <property type="entry name" value="WD40_rpt"/>
</dbReference>
<protein>
    <recommendedName>
        <fullName evidence="7">Eukaryotic translation initiation factor 3 subunit I</fullName>
        <shortName evidence="7">eIF3i</shortName>
    </recommendedName>
</protein>
<keyword evidence="5 7" id="KW-0648">Protein biosynthesis</keyword>
<keyword evidence="3 8" id="KW-0853">WD repeat</keyword>
<feature type="repeat" description="WD" evidence="8">
    <location>
        <begin position="8"/>
        <end position="49"/>
    </location>
</feature>
<dbReference type="VEuPathDB" id="AmoebaDB:NfTy_067030"/>
<comment type="function">
    <text evidence="7">Component of the eukaryotic translation initiation factor 3 (eIF-3) complex, which is involved in protein synthesis of a specialized repertoire of mRNAs and, together with other initiation factors, stimulates binding of mRNA and methionyl-tRNAi to the 40S ribosome. The eIF-3 complex specifically targets and initiates translation of a subset of mRNAs involved in cell proliferation.</text>
</comment>
<proteinExistence type="inferred from homology"/>
<dbReference type="VEuPathDB" id="AmoebaDB:FDP41_005538"/>
<comment type="subunit">
    <text evidence="7">Component of the eukaryotic translation initiation factor 3 (eIF-3) complex.</text>
</comment>
<evidence type="ECO:0000256" key="8">
    <source>
        <dbReference type="PROSITE-ProRule" id="PRU00221"/>
    </source>
</evidence>
<comment type="subcellular location">
    <subcellularLocation>
        <location evidence="7">Cytoplasm</location>
    </subcellularLocation>
</comment>
<keyword evidence="11" id="KW-1185">Reference proteome</keyword>
<evidence type="ECO:0000256" key="5">
    <source>
        <dbReference type="ARBA" id="ARBA00022917"/>
    </source>
</evidence>
<dbReference type="Gene3D" id="2.130.10.10">
    <property type="entry name" value="YVTN repeat-like/Quinoprotein amine dehydrogenase"/>
    <property type="match status" value="1"/>
</dbReference>
<dbReference type="HAMAP" id="MF_03008">
    <property type="entry name" value="eIF3i"/>
    <property type="match status" value="1"/>
</dbReference>
<evidence type="ECO:0000256" key="3">
    <source>
        <dbReference type="ARBA" id="ARBA00022574"/>
    </source>
</evidence>
<dbReference type="GO" id="GO:0003723">
    <property type="term" value="F:RNA binding"/>
    <property type="evidence" value="ECO:0007669"/>
    <property type="project" value="TreeGrafter"/>
</dbReference>
<evidence type="ECO:0000313" key="9">
    <source>
        <dbReference type="EMBL" id="KAF0974891.1"/>
    </source>
</evidence>
<dbReference type="EMBL" id="VFQX01000050">
    <property type="protein sequence ID" value="KAF0974891.1"/>
    <property type="molecule type" value="Genomic_DNA"/>
</dbReference>
<dbReference type="RefSeq" id="XP_044560257.1">
    <property type="nucleotide sequence ID" value="XM_044709073.1"/>
</dbReference>
<dbReference type="GeneID" id="68112756"/>
<keyword evidence="1 7" id="KW-0963">Cytoplasm</keyword>
<dbReference type="VEuPathDB" id="AmoebaDB:NF0130970"/>
<evidence type="ECO:0000256" key="4">
    <source>
        <dbReference type="ARBA" id="ARBA00022737"/>
    </source>
</evidence>
<comment type="caution">
    <text evidence="10">The sequence shown here is derived from an EMBL/GenBank/DDBJ whole genome shotgun (WGS) entry which is preliminary data.</text>
</comment>
<dbReference type="OMA" id="HERAITC"/>
<dbReference type="GO" id="GO:0003743">
    <property type="term" value="F:translation initiation factor activity"/>
    <property type="evidence" value="ECO:0007669"/>
    <property type="project" value="UniProtKB-UniRule"/>
</dbReference>